<comment type="catalytic activity">
    <reaction evidence="1">
        <text>ATP + protein L-histidine = ADP + protein N-phospho-L-histidine.</text>
        <dbReference type="EC" id="2.7.13.3"/>
    </reaction>
</comment>
<name>A0A098L8D6_9BACT</name>
<keyword evidence="5" id="KW-0175">Coiled coil</keyword>
<dbReference type="SMART" id="SM00387">
    <property type="entry name" value="HATPase_c"/>
    <property type="match status" value="1"/>
</dbReference>
<evidence type="ECO:0000256" key="2">
    <source>
        <dbReference type="ARBA" id="ARBA00012438"/>
    </source>
</evidence>
<evidence type="ECO:0000259" key="7">
    <source>
        <dbReference type="PROSITE" id="PS50110"/>
    </source>
</evidence>
<dbReference type="PRINTS" id="PR00344">
    <property type="entry name" value="BCTRLSENSOR"/>
</dbReference>
<feature type="domain" description="Response regulatory" evidence="7">
    <location>
        <begin position="11"/>
        <end position="130"/>
    </location>
</feature>
<dbReference type="CDD" id="cd00082">
    <property type="entry name" value="HisKA"/>
    <property type="match status" value="1"/>
</dbReference>
<dbReference type="Proteomes" id="UP000030185">
    <property type="component" value="Unassembled WGS sequence"/>
</dbReference>
<dbReference type="Gene3D" id="3.30.565.10">
    <property type="entry name" value="Histidine kinase-like ATPase, C-terminal domain"/>
    <property type="match status" value="1"/>
</dbReference>
<evidence type="ECO:0000256" key="1">
    <source>
        <dbReference type="ARBA" id="ARBA00000085"/>
    </source>
</evidence>
<dbReference type="SMART" id="SM00448">
    <property type="entry name" value="REC"/>
    <property type="match status" value="1"/>
</dbReference>
<evidence type="ECO:0000313" key="9">
    <source>
        <dbReference type="Proteomes" id="UP000030185"/>
    </source>
</evidence>
<dbReference type="Gene3D" id="3.40.50.2300">
    <property type="match status" value="1"/>
</dbReference>
<feature type="domain" description="Histidine kinase" evidence="6">
    <location>
        <begin position="198"/>
        <end position="414"/>
    </location>
</feature>
<dbReference type="EC" id="2.7.13.3" evidence="2"/>
<dbReference type="PANTHER" id="PTHR43547:SF2">
    <property type="entry name" value="HYBRID SIGNAL TRANSDUCTION HISTIDINE KINASE C"/>
    <property type="match status" value="1"/>
</dbReference>
<dbReference type="InterPro" id="IPR011006">
    <property type="entry name" value="CheY-like_superfamily"/>
</dbReference>
<dbReference type="eggNOG" id="COG3437">
    <property type="taxonomic scope" value="Bacteria"/>
</dbReference>
<keyword evidence="8" id="KW-0418">Kinase</keyword>
<evidence type="ECO:0000259" key="6">
    <source>
        <dbReference type="PROSITE" id="PS50109"/>
    </source>
</evidence>
<keyword evidence="8" id="KW-0808">Transferase</keyword>
<dbReference type="Gene3D" id="1.10.287.130">
    <property type="match status" value="1"/>
</dbReference>
<dbReference type="InterPro" id="IPR005467">
    <property type="entry name" value="His_kinase_dom"/>
</dbReference>
<dbReference type="AlphaFoldDB" id="A0A098L8D6"/>
<dbReference type="PROSITE" id="PS50110">
    <property type="entry name" value="RESPONSE_REGULATORY"/>
    <property type="match status" value="1"/>
</dbReference>
<accession>A0A098L8D6</accession>
<dbReference type="Pfam" id="PF02518">
    <property type="entry name" value="HATPase_c"/>
    <property type="match status" value="1"/>
</dbReference>
<dbReference type="SUPFAM" id="SSF55874">
    <property type="entry name" value="ATPase domain of HSP90 chaperone/DNA topoisomerase II/histidine kinase"/>
    <property type="match status" value="1"/>
</dbReference>
<dbReference type="InterPro" id="IPR036890">
    <property type="entry name" value="HATPase_C_sf"/>
</dbReference>
<dbReference type="STRING" id="153721.MYP_177"/>
<feature type="coiled-coil region" evidence="5">
    <location>
        <begin position="157"/>
        <end position="191"/>
    </location>
</feature>
<keyword evidence="9" id="KW-1185">Reference proteome</keyword>
<dbReference type="EMBL" id="BBLT01000001">
    <property type="protein sequence ID" value="GAL82951.1"/>
    <property type="molecule type" value="Genomic_DNA"/>
</dbReference>
<dbReference type="InterPro" id="IPR004358">
    <property type="entry name" value="Sig_transdc_His_kin-like_C"/>
</dbReference>
<dbReference type="SUPFAM" id="SSF47384">
    <property type="entry name" value="Homodimeric domain of signal transducing histidine kinase"/>
    <property type="match status" value="1"/>
</dbReference>
<protein>
    <recommendedName>
        <fullName evidence="2">histidine kinase</fullName>
        <ecNumber evidence="2">2.7.13.3</ecNumber>
    </recommendedName>
</protein>
<dbReference type="InterPro" id="IPR003661">
    <property type="entry name" value="HisK_dim/P_dom"/>
</dbReference>
<evidence type="ECO:0000256" key="5">
    <source>
        <dbReference type="SAM" id="Coils"/>
    </source>
</evidence>
<dbReference type="GO" id="GO:0000155">
    <property type="term" value="F:phosphorelay sensor kinase activity"/>
    <property type="evidence" value="ECO:0007669"/>
    <property type="project" value="InterPro"/>
</dbReference>
<comment type="caution">
    <text evidence="8">The sequence shown here is derived from an EMBL/GenBank/DDBJ whole genome shotgun (WGS) entry which is preliminary data.</text>
</comment>
<dbReference type="InterPro" id="IPR001789">
    <property type="entry name" value="Sig_transdc_resp-reg_receiver"/>
</dbReference>
<evidence type="ECO:0000256" key="4">
    <source>
        <dbReference type="PROSITE-ProRule" id="PRU00169"/>
    </source>
</evidence>
<evidence type="ECO:0000256" key="3">
    <source>
        <dbReference type="ARBA" id="ARBA00022553"/>
    </source>
</evidence>
<gene>
    <name evidence="8" type="ORF">MYP_177</name>
</gene>
<dbReference type="PROSITE" id="PS50109">
    <property type="entry name" value="HIS_KIN"/>
    <property type="match status" value="1"/>
</dbReference>
<dbReference type="PANTHER" id="PTHR43547">
    <property type="entry name" value="TWO-COMPONENT HISTIDINE KINASE"/>
    <property type="match status" value="1"/>
</dbReference>
<dbReference type="SUPFAM" id="SSF52172">
    <property type="entry name" value="CheY-like"/>
    <property type="match status" value="1"/>
</dbReference>
<dbReference type="eggNOG" id="COG4251">
    <property type="taxonomic scope" value="Bacteria"/>
</dbReference>
<dbReference type="InterPro" id="IPR036097">
    <property type="entry name" value="HisK_dim/P_sf"/>
</dbReference>
<evidence type="ECO:0000313" key="8">
    <source>
        <dbReference type="EMBL" id="GAL82951.1"/>
    </source>
</evidence>
<sequence>MSLENNDIPVNVLIVDDRDENIYSLENLLIQEGVTINFLRATSGNEALKIAYKTDLALIMLDVQMPGMDGYEVATILKQKKTTQSIPVIFVTALTHESKYVAEGYSKGAVDYLFKPLDPFITRSKVNSFISIYLQQKKLEKDYKNLEEIVQRRTVDLRQSNEELKVEINKRMVAEEQLRKYNEKLLAVNKDLDQFVYIASHDLKLPVANLEGLVTALREELDTEGLSCVNIIDMIDISTGQMRDTIDGLIGIIRSQQLDNGAIESVNCYEVLEEVKISISELIKTHSATINTDIDSKLDFNFNRTCFKSVLFNLISNSIKYKHPDRNPLIKINFLITDNYKILTVRDNGMGMTLEEQSRLFKVFSRLHKDEDSEGTGLGLYNLKKMLERYDACIEVKSEKGKGSEFKILFPLEYESLVK</sequence>
<dbReference type="OrthoDB" id="9766459at2"/>
<proteinExistence type="predicted"/>
<dbReference type="Pfam" id="PF00072">
    <property type="entry name" value="Response_reg"/>
    <property type="match status" value="1"/>
</dbReference>
<keyword evidence="3 4" id="KW-0597">Phosphoprotein</keyword>
<reference evidence="8 9" key="1">
    <citation type="submission" date="2014-09" db="EMBL/GenBank/DDBJ databases">
        <title>Sporocytophaga myxococcoides PG-01 genome sequencing.</title>
        <authorList>
            <person name="Liu L."/>
            <person name="Gao P.J."/>
            <person name="Chen G.J."/>
            <person name="Wang L.S."/>
        </authorList>
    </citation>
    <scope>NUCLEOTIDE SEQUENCE [LARGE SCALE GENOMIC DNA]</scope>
    <source>
        <strain evidence="8 9">PG-01</strain>
    </source>
</reference>
<feature type="modified residue" description="4-aspartylphosphate" evidence="4">
    <location>
        <position position="62"/>
    </location>
</feature>
<dbReference type="InterPro" id="IPR003594">
    <property type="entry name" value="HATPase_dom"/>
</dbReference>
<organism evidence="8 9">
    <name type="scientific">Sporocytophaga myxococcoides</name>
    <dbReference type="NCBI Taxonomy" id="153721"/>
    <lineage>
        <taxon>Bacteria</taxon>
        <taxon>Pseudomonadati</taxon>
        <taxon>Bacteroidota</taxon>
        <taxon>Cytophagia</taxon>
        <taxon>Cytophagales</taxon>
        <taxon>Cytophagaceae</taxon>
        <taxon>Sporocytophaga</taxon>
    </lineage>
</organism>